<evidence type="ECO:0000256" key="6">
    <source>
        <dbReference type="ARBA" id="ARBA00022989"/>
    </source>
</evidence>
<dbReference type="InterPro" id="IPR037673">
    <property type="entry name" value="MSC/AndL"/>
</dbReference>
<comment type="caution">
    <text evidence="12">The sequence shown here is derived from an EMBL/GenBank/DDBJ whole genome shotgun (WGS) entry which is preliminary data.</text>
</comment>
<evidence type="ECO:0000256" key="3">
    <source>
        <dbReference type="ARBA" id="ARBA00022448"/>
    </source>
</evidence>
<dbReference type="OrthoDB" id="9810350at2"/>
<sequence>MFKEFKEFAVRGNVVDMAVGIIIGGAFGTIVTSLVNDVLMPPIGLLMGGVDFSNIFLVLKGEGPYATPVDAAADGAVTLNIGLFVNNVISFLIVAFAVFLLVKGINRLRRQEAVAPTEPAAPPEDILLLRQIRDSLVERGDNSPGEPVDPAPTKMG</sequence>
<evidence type="ECO:0000256" key="1">
    <source>
        <dbReference type="ARBA" id="ARBA00004651"/>
    </source>
</evidence>
<feature type="transmembrane region" description="Helical" evidence="10">
    <location>
        <begin position="12"/>
        <end position="35"/>
    </location>
</feature>
<feature type="region of interest" description="Disordered" evidence="11">
    <location>
        <begin position="137"/>
        <end position="156"/>
    </location>
</feature>
<dbReference type="GO" id="GO:0005886">
    <property type="term" value="C:plasma membrane"/>
    <property type="evidence" value="ECO:0007669"/>
    <property type="project" value="UniProtKB-SubCell"/>
</dbReference>
<keyword evidence="13" id="KW-1185">Reference proteome</keyword>
<keyword evidence="4 10" id="KW-1003">Cell membrane</keyword>
<dbReference type="PRINTS" id="PR01264">
    <property type="entry name" value="MECHCHANNEL"/>
</dbReference>
<keyword evidence="6 10" id="KW-1133">Transmembrane helix</keyword>
<comment type="subcellular location">
    <subcellularLocation>
        <location evidence="10">Cell inner membrane</location>
        <topology evidence="10">Multi-pass membrane protein</topology>
    </subcellularLocation>
    <subcellularLocation>
        <location evidence="1">Cell membrane</location>
        <topology evidence="1">Multi-pass membrane protein</topology>
    </subcellularLocation>
</comment>
<dbReference type="PANTHER" id="PTHR30266">
    <property type="entry name" value="MECHANOSENSITIVE CHANNEL MSCL"/>
    <property type="match status" value="1"/>
</dbReference>
<dbReference type="NCBIfam" id="NF001843">
    <property type="entry name" value="PRK00567.1-4"/>
    <property type="match status" value="1"/>
</dbReference>
<evidence type="ECO:0000256" key="8">
    <source>
        <dbReference type="ARBA" id="ARBA00023136"/>
    </source>
</evidence>
<keyword evidence="10" id="KW-0997">Cell inner membrane</keyword>
<feature type="transmembrane region" description="Helical" evidence="10">
    <location>
        <begin position="81"/>
        <end position="102"/>
    </location>
</feature>
<dbReference type="AlphaFoldDB" id="A0A7X4W758"/>
<keyword evidence="8 10" id="KW-0472">Membrane</keyword>
<dbReference type="SUPFAM" id="SSF81330">
    <property type="entry name" value="Gated mechanosensitive channel"/>
    <property type="match status" value="1"/>
</dbReference>
<proteinExistence type="inferred from homology"/>
<keyword evidence="9 10" id="KW-0407">Ion channel</keyword>
<evidence type="ECO:0000256" key="9">
    <source>
        <dbReference type="ARBA" id="ARBA00023303"/>
    </source>
</evidence>
<accession>A0A7X4W758</accession>
<evidence type="ECO:0000256" key="5">
    <source>
        <dbReference type="ARBA" id="ARBA00022692"/>
    </source>
</evidence>
<evidence type="ECO:0000313" key="13">
    <source>
        <dbReference type="Proteomes" id="UP000487929"/>
    </source>
</evidence>
<dbReference type="NCBIfam" id="NF010557">
    <property type="entry name" value="PRK13952.1"/>
    <property type="match status" value="1"/>
</dbReference>
<organism evidence="12 13">
    <name type="scientific">Halomonas alimentaria</name>
    <dbReference type="NCBI Taxonomy" id="147248"/>
    <lineage>
        <taxon>Bacteria</taxon>
        <taxon>Pseudomonadati</taxon>
        <taxon>Pseudomonadota</taxon>
        <taxon>Gammaproteobacteria</taxon>
        <taxon>Oceanospirillales</taxon>
        <taxon>Halomonadaceae</taxon>
        <taxon>Halomonas</taxon>
    </lineage>
</organism>
<keyword evidence="3 10" id="KW-0813">Transport</keyword>
<keyword evidence="5 10" id="KW-0812">Transmembrane</keyword>
<dbReference type="InterPro" id="IPR036019">
    <property type="entry name" value="MscL_channel"/>
</dbReference>
<evidence type="ECO:0000256" key="7">
    <source>
        <dbReference type="ARBA" id="ARBA00023065"/>
    </source>
</evidence>
<evidence type="ECO:0000256" key="2">
    <source>
        <dbReference type="ARBA" id="ARBA00007254"/>
    </source>
</evidence>
<protein>
    <recommendedName>
        <fullName evidence="10">Large-conductance mechanosensitive channel</fullName>
    </recommendedName>
</protein>
<evidence type="ECO:0000256" key="11">
    <source>
        <dbReference type="SAM" id="MobiDB-lite"/>
    </source>
</evidence>
<dbReference type="PANTHER" id="PTHR30266:SF2">
    <property type="entry name" value="LARGE-CONDUCTANCE MECHANOSENSITIVE CHANNEL"/>
    <property type="match status" value="1"/>
</dbReference>
<evidence type="ECO:0000256" key="4">
    <source>
        <dbReference type="ARBA" id="ARBA00022475"/>
    </source>
</evidence>
<evidence type="ECO:0000313" key="12">
    <source>
        <dbReference type="EMBL" id="NAW34756.1"/>
    </source>
</evidence>
<dbReference type="GO" id="GO:0008381">
    <property type="term" value="F:mechanosensitive monoatomic ion channel activity"/>
    <property type="evidence" value="ECO:0007669"/>
    <property type="project" value="UniProtKB-UniRule"/>
</dbReference>
<dbReference type="InterPro" id="IPR001185">
    <property type="entry name" value="MS_channel"/>
</dbReference>
<dbReference type="Gene3D" id="1.10.1200.120">
    <property type="entry name" value="Large-conductance mechanosensitive channel, MscL, domain 1"/>
    <property type="match status" value="1"/>
</dbReference>
<dbReference type="InterPro" id="IPR019823">
    <property type="entry name" value="Mechanosensitive_channel_CS"/>
</dbReference>
<comment type="function">
    <text evidence="10">Channel that opens in response to stretch forces in the membrane lipid bilayer. May participate in the regulation of osmotic pressure changes within the cell.</text>
</comment>
<dbReference type="RefSeq" id="WP_161432009.1">
    <property type="nucleotide sequence ID" value="NZ_WUTT01000001.1"/>
</dbReference>
<evidence type="ECO:0000256" key="10">
    <source>
        <dbReference type="HAMAP-Rule" id="MF_00115"/>
    </source>
</evidence>
<dbReference type="PROSITE" id="PS01327">
    <property type="entry name" value="MSCL"/>
    <property type="match status" value="1"/>
</dbReference>
<name>A0A7X4W758_9GAMM</name>
<comment type="subunit">
    <text evidence="10">Homopentamer.</text>
</comment>
<dbReference type="Pfam" id="PF01741">
    <property type="entry name" value="MscL"/>
    <property type="match status" value="1"/>
</dbReference>
<dbReference type="EMBL" id="WUTT01000001">
    <property type="protein sequence ID" value="NAW34756.1"/>
    <property type="molecule type" value="Genomic_DNA"/>
</dbReference>
<reference evidence="12 13" key="1">
    <citation type="submission" date="2019-12" db="EMBL/GenBank/DDBJ databases">
        <title>Draft genome sequencing of Halomonas alimentaria DSM 15356.</title>
        <authorList>
            <person name="Pandiyan K."/>
            <person name="Kushwaha P."/>
            <person name="Gowdham M."/>
            <person name="Chakdar H."/>
            <person name="Singh A."/>
            <person name="Kumar M."/>
            <person name="Saxena A.K."/>
        </authorList>
    </citation>
    <scope>NUCLEOTIDE SEQUENCE [LARGE SCALE GENOMIC DNA]</scope>
    <source>
        <strain evidence="12 13">DSM 15356</strain>
    </source>
</reference>
<comment type="similarity">
    <text evidence="2 10">Belongs to the MscL family.</text>
</comment>
<gene>
    <name evidence="10 12" type="primary">mscL</name>
    <name evidence="12" type="ORF">GRB96_10055</name>
</gene>
<dbReference type="NCBIfam" id="TIGR00220">
    <property type="entry name" value="mscL"/>
    <property type="match status" value="1"/>
</dbReference>
<dbReference type="Proteomes" id="UP000487929">
    <property type="component" value="Unassembled WGS sequence"/>
</dbReference>
<keyword evidence="7 10" id="KW-0406">Ion transport</keyword>
<dbReference type="HAMAP" id="MF_00115">
    <property type="entry name" value="MscL"/>
    <property type="match status" value="1"/>
</dbReference>